<evidence type="ECO:0000313" key="1">
    <source>
        <dbReference type="EMBL" id="VDN17809.1"/>
    </source>
</evidence>
<organism evidence="1 2">
    <name type="scientific">Dibothriocephalus latus</name>
    <name type="common">Fish tapeworm</name>
    <name type="synonym">Diphyllobothrium latum</name>
    <dbReference type="NCBI Taxonomy" id="60516"/>
    <lineage>
        <taxon>Eukaryota</taxon>
        <taxon>Metazoa</taxon>
        <taxon>Spiralia</taxon>
        <taxon>Lophotrochozoa</taxon>
        <taxon>Platyhelminthes</taxon>
        <taxon>Cestoda</taxon>
        <taxon>Eucestoda</taxon>
        <taxon>Diphyllobothriidea</taxon>
        <taxon>Diphyllobothriidae</taxon>
        <taxon>Dibothriocephalus</taxon>
    </lineage>
</organism>
<dbReference type="AlphaFoldDB" id="A0A3P7PC61"/>
<proteinExistence type="predicted"/>
<gene>
    <name evidence="1" type="ORF">DILT_LOCUS13022</name>
</gene>
<sequence>MNRSVTLLQSNLLFPSSANREYPSTEDRSSGAETAAAVIVGCGVKRSGQAGDGEHHHNKTFKGASDCREADDVYGGGIVVAIDTVMDNTADYDDDDDDDDDDGLELLYSILFHCPFKKDP</sequence>
<protein>
    <submittedName>
        <fullName evidence="1">Uncharacterized protein</fullName>
    </submittedName>
</protein>
<accession>A0A3P7PC61</accession>
<keyword evidence="2" id="KW-1185">Reference proteome</keyword>
<dbReference type="Proteomes" id="UP000281553">
    <property type="component" value="Unassembled WGS sequence"/>
</dbReference>
<dbReference type="EMBL" id="UYRU01068536">
    <property type="protein sequence ID" value="VDN17809.1"/>
    <property type="molecule type" value="Genomic_DNA"/>
</dbReference>
<name>A0A3P7PC61_DIBLA</name>
<evidence type="ECO:0000313" key="2">
    <source>
        <dbReference type="Proteomes" id="UP000281553"/>
    </source>
</evidence>
<reference evidence="1 2" key="1">
    <citation type="submission" date="2018-11" db="EMBL/GenBank/DDBJ databases">
        <authorList>
            <consortium name="Pathogen Informatics"/>
        </authorList>
    </citation>
    <scope>NUCLEOTIDE SEQUENCE [LARGE SCALE GENOMIC DNA]</scope>
</reference>